<reference evidence="2 3" key="1">
    <citation type="submission" date="2021-06" db="EMBL/GenBank/DDBJ databases">
        <title>Chromosome-level genome assembly of the red-tail catfish (Hemibagrus wyckioides).</title>
        <authorList>
            <person name="Shao F."/>
        </authorList>
    </citation>
    <scope>NUCLEOTIDE SEQUENCE [LARGE SCALE GENOMIC DNA]</scope>
    <source>
        <strain evidence="2">EC202008001</strain>
        <tissue evidence="2">Blood</tissue>
    </source>
</reference>
<accession>A0A9D3S7M2</accession>
<keyword evidence="1" id="KW-0732">Signal</keyword>
<sequence>MKIVLVFVAVSFIALSCAVPVEEEHEREKRSSSGESFRGGFLPTYGTGFSSNTNWMNLLMPLLLARFLTPAPAPAPAPAAAAGTGTGK</sequence>
<organism evidence="2 3">
    <name type="scientific">Hemibagrus wyckioides</name>
    <dbReference type="NCBI Taxonomy" id="337641"/>
    <lineage>
        <taxon>Eukaryota</taxon>
        <taxon>Metazoa</taxon>
        <taxon>Chordata</taxon>
        <taxon>Craniata</taxon>
        <taxon>Vertebrata</taxon>
        <taxon>Euteleostomi</taxon>
        <taxon>Actinopterygii</taxon>
        <taxon>Neopterygii</taxon>
        <taxon>Teleostei</taxon>
        <taxon>Ostariophysi</taxon>
        <taxon>Siluriformes</taxon>
        <taxon>Bagridae</taxon>
        <taxon>Hemibagrus</taxon>
    </lineage>
</organism>
<feature type="chain" id="PRO_5039214410" evidence="1">
    <location>
        <begin position="19"/>
        <end position="88"/>
    </location>
</feature>
<evidence type="ECO:0000256" key="1">
    <source>
        <dbReference type="SAM" id="SignalP"/>
    </source>
</evidence>
<evidence type="ECO:0000313" key="3">
    <source>
        <dbReference type="Proteomes" id="UP000824219"/>
    </source>
</evidence>
<dbReference type="EMBL" id="JAHKSW010000029">
    <property type="protein sequence ID" value="KAG7314226.1"/>
    <property type="molecule type" value="Genomic_DNA"/>
</dbReference>
<protein>
    <submittedName>
        <fullName evidence="2">Uncharacterized protein</fullName>
    </submittedName>
</protein>
<feature type="signal peptide" evidence="1">
    <location>
        <begin position="1"/>
        <end position="18"/>
    </location>
</feature>
<dbReference type="AlphaFoldDB" id="A0A9D3S7M2"/>
<gene>
    <name evidence="2" type="ORF">KOW79_022722</name>
</gene>
<dbReference type="PROSITE" id="PS51257">
    <property type="entry name" value="PROKAR_LIPOPROTEIN"/>
    <property type="match status" value="1"/>
</dbReference>
<proteinExistence type="predicted"/>
<comment type="caution">
    <text evidence="2">The sequence shown here is derived from an EMBL/GenBank/DDBJ whole genome shotgun (WGS) entry which is preliminary data.</text>
</comment>
<evidence type="ECO:0000313" key="2">
    <source>
        <dbReference type="EMBL" id="KAG7314226.1"/>
    </source>
</evidence>
<dbReference type="Proteomes" id="UP000824219">
    <property type="component" value="Linkage Group LG29"/>
</dbReference>
<name>A0A9D3S7M2_9TELE</name>
<keyword evidence="3" id="KW-1185">Reference proteome</keyword>